<evidence type="ECO:0000256" key="9">
    <source>
        <dbReference type="SAM" id="Phobius"/>
    </source>
</evidence>
<dbReference type="EC" id="1.8.1.8" evidence="12"/>
<dbReference type="Pfam" id="PF02683">
    <property type="entry name" value="DsbD_TM"/>
    <property type="match status" value="1"/>
</dbReference>
<dbReference type="Proteomes" id="UP001185659">
    <property type="component" value="Unassembled WGS sequence"/>
</dbReference>
<dbReference type="PANTHER" id="PTHR32234">
    <property type="entry name" value="THIOL:DISULFIDE INTERCHANGE PROTEIN DSBD"/>
    <property type="match status" value="1"/>
</dbReference>
<comment type="caution">
    <text evidence="12">The sequence shown here is derived from an EMBL/GenBank/DDBJ whole genome shotgun (WGS) entry which is preliminary data.</text>
</comment>
<evidence type="ECO:0000313" key="13">
    <source>
        <dbReference type="Proteomes" id="UP001185659"/>
    </source>
</evidence>
<gene>
    <name evidence="12" type="primary">dsbD</name>
    <name evidence="12" type="ORF">R2G56_01125</name>
</gene>
<accession>A0ABU4AF58</accession>
<feature type="chain" id="PRO_5045450930" evidence="10">
    <location>
        <begin position="24"/>
        <end position="606"/>
    </location>
</feature>
<organism evidence="12 13">
    <name type="scientific">Nitratireductor aquimarinus</name>
    <dbReference type="NCBI Taxonomy" id="889300"/>
    <lineage>
        <taxon>Bacteria</taxon>
        <taxon>Pseudomonadati</taxon>
        <taxon>Pseudomonadota</taxon>
        <taxon>Alphaproteobacteria</taxon>
        <taxon>Hyphomicrobiales</taxon>
        <taxon>Phyllobacteriaceae</taxon>
        <taxon>Nitratireductor</taxon>
    </lineage>
</organism>
<keyword evidence="3" id="KW-1003">Cell membrane</keyword>
<dbReference type="InterPro" id="IPR012336">
    <property type="entry name" value="Thioredoxin-like_fold"/>
</dbReference>
<evidence type="ECO:0000256" key="10">
    <source>
        <dbReference type="SAM" id="SignalP"/>
    </source>
</evidence>
<reference evidence="12 13" key="1">
    <citation type="submission" date="2023-10" db="EMBL/GenBank/DDBJ databases">
        <authorList>
            <person name="Venkata Ramana C."/>
            <person name="Sasikala C."/>
            <person name="Dhurka M."/>
        </authorList>
    </citation>
    <scope>NUCLEOTIDE SEQUENCE [LARGE SCALE GENOMIC DNA]</scope>
    <source>
        <strain evidence="12 13">KCTC 32151</strain>
    </source>
</reference>
<evidence type="ECO:0000256" key="7">
    <source>
        <dbReference type="ARBA" id="ARBA00023136"/>
    </source>
</evidence>
<feature type="transmembrane region" description="Helical" evidence="9">
    <location>
        <begin position="272"/>
        <end position="296"/>
    </location>
</feature>
<feature type="transmembrane region" description="Helical" evidence="9">
    <location>
        <begin position="350"/>
        <end position="371"/>
    </location>
</feature>
<dbReference type="EMBL" id="JAWLIP010000001">
    <property type="protein sequence ID" value="MDV6224875.1"/>
    <property type="molecule type" value="Genomic_DNA"/>
</dbReference>
<comment type="function">
    <text evidence="1">May be required for disulfide bond formation in some proteins.</text>
</comment>
<dbReference type="InterPro" id="IPR036249">
    <property type="entry name" value="Thioredoxin-like_sf"/>
</dbReference>
<protein>
    <submittedName>
        <fullName evidence="12">Protein-disulfide reductase DsbD</fullName>
        <ecNumber evidence="12">1.8.1.8</ecNumber>
    </submittedName>
</protein>
<dbReference type="GO" id="GO:0047134">
    <property type="term" value="F:protein-disulfide reductase [NAD(P)H] activity"/>
    <property type="evidence" value="ECO:0007669"/>
    <property type="project" value="UniProtKB-EC"/>
</dbReference>
<evidence type="ECO:0000256" key="1">
    <source>
        <dbReference type="ARBA" id="ARBA00003565"/>
    </source>
</evidence>
<evidence type="ECO:0000256" key="3">
    <source>
        <dbReference type="ARBA" id="ARBA00022475"/>
    </source>
</evidence>
<dbReference type="PANTHER" id="PTHR32234:SF0">
    <property type="entry name" value="THIOL:DISULFIDE INTERCHANGE PROTEIN DSBD"/>
    <property type="match status" value="1"/>
</dbReference>
<proteinExistence type="predicted"/>
<dbReference type="InterPro" id="IPR028250">
    <property type="entry name" value="DsbDN"/>
</dbReference>
<evidence type="ECO:0000256" key="5">
    <source>
        <dbReference type="ARBA" id="ARBA00022748"/>
    </source>
</evidence>
<keyword evidence="8" id="KW-0676">Redox-active center</keyword>
<dbReference type="SUPFAM" id="SSF52833">
    <property type="entry name" value="Thioredoxin-like"/>
    <property type="match status" value="1"/>
</dbReference>
<feature type="transmembrane region" description="Helical" evidence="9">
    <location>
        <begin position="446"/>
        <end position="465"/>
    </location>
</feature>
<keyword evidence="6 9" id="KW-1133">Transmembrane helix</keyword>
<feature type="transmembrane region" description="Helical" evidence="9">
    <location>
        <begin position="415"/>
        <end position="434"/>
    </location>
</feature>
<keyword evidence="10" id="KW-0732">Signal</keyword>
<dbReference type="PROSITE" id="PS51352">
    <property type="entry name" value="THIOREDOXIN_2"/>
    <property type="match status" value="1"/>
</dbReference>
<dbReference type="InterPro" id="IPR036929">
    <property type="entry name" value="DsbDN_sf"/>
</dbReference>
<dbReference type="Gene3D" id="2.60.40.1250">
    <property type="entry name" value="Thiol:disulfide interchange protein DsbD, N-terminal domain"/>
    <property type="match status" value="1"/>
</dbReference>
<comment type="subcellular location">
    <subcellularLocation>
        <location evidence="2">Cell membrane</location>
        <topology evidence="2">Multi-pass membrane protein</topology>
    </subcellularLocation>
</comment>
<dbReference type="NCBIfam" id="NF001419">
    <property type="entry name" value="PRK00293.1"/>
    <property type="match status" value="1"/>
</dbReference>
<dbReference type="PROSITE" id="PS00194">
    <property type="entry name" value="THIOREDOXIN_1"/>
    <property type="match status" value="1"/>
</dbReference>
<feature type="domain" description="Thioredoxin" evidence="11">
    <location>
        <begin position="472"/>
        <end position="606"/>
    </location>
</feature>
<keyword evidence="4 9" id="KW-0812">Transmembrane</keyword>
<dbReference type="InterPro" id="IPR017937">
    <property type="entry name" value="Thioredoxin_CS"/>
</dbReference>
<dbReference type="RefSeq" id="WP_317560196.1">
    <property type="nucleotide sequence ID" value="NZ_JAWLIP010000001.1"/>
</dbReference>
<evidence type="ECO:0000313" key="12">
    <source>
        <dbReference type="EMBL" id="MDV6224875.1"/>
    </source>
</evidence>
<dbReference type="SUPFAM" id="SSF74863">
    <property type="entry name" value="Thiol:disulfide interchange protein DsbD, N-terminal domain (DsbD-alpha)"/>
    <property type="match status" value="1"/>
</dbReference>
<keyword evidence="5" id="KW-0201">Cytochrome c-type biogenesis</keyword>
<dbReference type="Gene3D" id="3.40.30.10">
    <property type="entry name" value="Glutaredoxin"/>
    <property type="match status" value="1"/>
</dbReference>
<keyword evidence="13" id="KW-1185">Reference proteome</keyword>
<feature type="transmembrane region" description="Helical" evidence="9">
    <location>
        <begin position="317"/>
        <end position="344"/>
    </location>
</feature>
<dbReference type="InterPro" id="IPR013766">
    <property type="entry name" value="Thioredoxin_domain"/>
</dbReference>
<dbReference type="InterPro" id="IPR003834">
    <property type="entry name" value="Cyt_c_assmbl_TM_dom"/>
</dbReference>
<evidence type="ECO:0000259" key="11">
    <source>
        <dbReference type="PROSITE" id="PS51352"/>
    </source>
</evidence>
<evidence type="ECO:0000256" key="4">
    <source>
        <dbReference type="ARBA" id="ARBA00022692"/>
    </source>
</evidence>
<feature type="transmembrane region" description="Helical" evidence="9">
    <location>
        <begin position="392"/>
        <end position="409"/>
    </location>
</feature>
<keyword evidence="7 9" id="KW-0472">Membrane</keyword>
<name>A0ABU4AF58_9HYPH</name>
<dbReference type="Pfam" id="PF13098">
    <property type="entry name" value="Thioredoxin_2"/>
    <property type="match status" value="1"/>
</dbReference>
<dbReference type="Pfam" id="PF11412">
    <property type="entry name" value="DsbD_N"/>
    <property type="match status" value="1"/>
</dbReference>
<keyword evidence="12" id="KW-0560">Oxidoreductase</keyword>
<evidence type="ECO:0000256" key="2">
    <source>
        <dbReference type="ARBA" id="ARBA00004651"/>
    </source>
</evidence>
<evidence type="ECO:0000256" key="8">
    <source>
        <dbReference type="ARBA" id="ARBA00023284"/>
    </source>
</evidence>
<evidence type="ECO:0000256" key="6">
    <source>
        <dbReference type="ARBA" id="ARBA00022989"/>
    </source>
</evidence>
<sequence>MKTILIALVAFLSVSLAPAPASAQTAKPLPVEDAFTLEVTRTQDGTLAFNWQIAEGYYLYRDHIGASQNGAELPLETSPGIRKDDPTFGLSEVYYDQASAHLAEQVFGTFDVTFQGCQDGGICYAPENRQVNALSLAVTTPAAPQAAAPVEWVTEEAPASASPAAPATSEDTGFALAEDDGLIQSLLGRGGVLLVLVSFPLFGLLLAFTPCVFPMYPIMAGALAREGDRLTAWRGFELSSIYVIALASAFALLGAAAGWSGQNLQLVLQSPVTIGILSALFAVLALSMFGLFELQLPTAWTSWVANRTGGVGGSRRSAAILGFSSALIVGPCVTVPLAGALLYIAQTADVTLGAAALFGLGIGKGIPLIIMGTLGGKALPRAGAWMESVKRVFGFGFLATAIWTATPLLPAGLDLALWSALLIAIASFAFSAKIAETTPLAAVRSVGALSLIYGIILMLGAASGGTDPLKPLAQIAQRSEASAPARELAFGQIGSIPELKAQLASAGDAPTLVYFTADWCVTCRVIERSVLPDAGVIEGLDGFQLIKADLSDFNDENAALMKALEVAGPPTMLFFDPAGREVAGTRLVGSVTVENLTGSAKTAEAL</sequence>
<feature type="signal peptide" evidence="10">
    <location>
        <begin position="1"/>
        <end position="23"/>
    </location>
</feature>
<feature type="transmembrane region" description="Helical" evidence="9">
    <location>
        <begin position="192"/>
        <end position="219"/>
    </location>
</feature>
<feature type="transmembrane region" description="Helical" evidence="9">
    <location>
        <begin position="240"/>
        <end position="260"/>
    </location>
</feature>